<keyword evidence="5" id="KW-1185">Reference proteome</keyword>
<evidence type="ECO:0000256" key="2">
    <source>
        <dbReference type="ARBA" id="ARBA00022723"/>
    </source>
</evidence>
<dbReference type="PRINTS" id="PR00385">
    <property type="entry name" value="P450"/>
</dbReference>
<dbReference type="EMBL" id="JARBDR010000923">
    <property type="protein sequence ID" value="KAJ8298418.1"/>
    <property type="molecule type" value="Genomic_DNA"/>
</dbReference>
<dbReference type="InterPro" id="IPR002401">
    <property type="entry name" value="Cyt_P450_E_grp-I"/>
</dbReference>
<gene>
    <name evidence="4" type="ORF">KUTeg_024949</name>
</gene>
<dbReference type="Gene3D" id="1.10.630.10">
    <property type="entry name" value="Cytochrome P450"/>
    <property type="match status" value="1"/>
</dbReference>
<accession>A0ABQ9DYS3</accession>
<dbReference type="PANTHER" id="PTHR24300">
    <property type="entry name" value="CYTOCHROME P450 508A4-RELATED"/>
    <property type="match status" value="1"/>
</dbReference>
<reference evidence="4 5" key="1">
    <citation type="submission" date="2022-12" db="EMBL/GenBank/DDBJ databases">
        <title>Chromosome-level genome of Tegillarca granosa.</title>
        <authorList>
            <person name="Kim J."/>
        </authorList>
    </citation>
    <scope>NUCLEOTIDE SEQUENCE [LARGE SCALE GENOMIC DNA]</scope>
    <source>
        <strain evidence="4">Teg-2019</strain>
        <tissue evidence="4">Adductor muscle</tissue>
    </source>
</reference>
<dbReference type="SUPFAM" id="SSF48264">
    <property type="entry name" value="Cytochrome P450"/>
    <property type="match status" value="1"/>
</dbReference>
<comment type="caution">
    <text evidence="4">The sequence shown here is derived from an EMBL/GenBank/DDBJ whole genome shotgun (WGS) entry which is preliminary data.</text>
</comment>
<name>A0ABQ9DYS3_TEGGR</name>
<keyword evidence="2" id="KW-0479">Metal-binding</keyword>
<dbReference type="Pfam" id="PF00067">
    <property type="entry name" value="p450"/>
    <property type="match status" value="1"/>
</dbReference>
<dbReference type="Proteomes" id="UP001217089">
    <property type="component" value="Unassembled WGS sequence"/>
</dbReference>
<organism evidence="4 5">
    <name type="scientific">Tegillarca granosa</name>
    <name type="common">Malaysian cockle</name>
    <name type="synonym">Anadara granosa</name>
    <dbReference type="NCBI Taxonomy" id="220873"/>
    <lineage>
        <taxon>Eukaryota</taxon>
        <taxon>Metazoa</taxon>
        <taxon>Spiralia</taxon>
        <taxon>Lophotrochozoa</taxon>
        <taxon>Mollusca</taxon>
        <taxon>Bivalvia</taxon>
        <taxon>Autobranchia</taxon>
        <taxon>Pteriomorphia</taxon>
        <taxon>Arcoida</taxon>
        <taxon>Arcoidea</taxon>
        <taxon>Arcidae</taxon>
        <taxon>Tegillarca</taxon>
    </lineage>
</organism>
<proteinExistence type="inferred from homology"/>
<sequence length="301" mass="35001">MLTCFLQDQIYSYLGNLQISKVVIASSGSLWKEHRTFALNKLRSFGFGKRSIETNILQEVEELLKFIGEQNSKAFDINDVLHACVSNVTCSIVFGKQFSHTDPAFLKILDMFQENLQVSHGAAVMTWMPFLKYLPYDFFKFKKTFGNIKTIESFLNTIIDEHWKTYQDDNMRDYIDTFIAERKRRGEDKAGTFTDYQLTRTILEFFLAGTETTTATIRWAIVYLIRNPDIQTRMRKEIESLVGSSQLPRMQHRQELPYTEAVLTETQRCGDIVPLSLFHGVDKEVFLKDSEYHKTPSLHQI</sequence>
<evidence type="ECO:0000256" key="3">
    <source>
        <dbReference type="ARBA" id="ARBA00023004"/>
    </source>
</evidence>
<keyword evidence="3" id="KW-0408">Iron</keyword>
<evidence type="ECO:0000313" key="5">
    <source>
        <dbReference type="Proteomes" id="UP001217089"/>
    </source>
</evidence>
<comment type="similarity">
    <text evidence="1">Belongs to the cytochrome P450 family.</text>
</comment>
<evidence type="ECO:0000313" key="4">
    <source>
        <dbReference type="EMBL" id="KAJ8298418.1"/>
    </source>
</evidence>
<evidence type="ECO:0000256" key="1">
    <source>
        <dbReference type="ARBA" id="ARBA00010617"/>
    </source>
</evidence>
<dbReference type="InterPro" id="IPR050182">
    <property type="entry name" value="Cytochrome_P450_fam2"/>
</dbReference>
<dbReference type="InterPro" id="IPR036396">
    <property type="entry name" value="Cyt_P450_sf"/>
</dbReference>
<protein>
    <submittedName>
        <fullName evidence="4">Uncharacterized protein</fullName>
    </submittedName>
</protein>
<dbReference type="InterPro" id="IPR001128">
    <property type="entry name" value="Cyt_P450"/>
</dbReference>
<dbReference type="PRINTS" id="PR00463">
    <property type="entry name" value="EP450I"/>
</dbReference>
<dbReference type="PANTHER" id="PTHR24300:SF403">
    <property type="entry name" value="CYTOCHROME P450 306A1"/>
    <property type="match status" value="1"/>
</dbReference>